<evidence type="ECO:0000313" key="1">
    <source>
        <dbReference type="EMBL" id="CAG8854148.1"/>
    </source>
</evidence>
<reference evidence="1 2" key="1">
    <citation type="submission" date="2021-06" db="EMBL/GenBank/DDBJ databases">
        <authorList>
            <person name="Kallberg Y."/>
            <person name="Tangrot J."/>
            <person name="Rosling A."/>
        </authorList>
    </citation>
    <scope>NUCLEOTIDE SEQUENCE [LARGE SCALE GENOMIC DNA]</scope>
    <source>
        <strain evidence="1 2">120-4 pot B 10/14</strain>
    </source>
</reference>
<proteinExistence type="predicted"/>
<feature type="non-terminal residue" evidence="1">
    <location>
        <position position="1"/>
    </location>
</feature>
<name>A0ABN7XFS7_GIGMA</name>
<comment type="caution">
    <text evidence="1">The sequence shown here is derived from an EMBL/GenBank/DDBJ whole genome shotgun (WGS) entry which is preliminary data.</text>
</comment>
<gene>
    <name evidence="1" type="ORF">GMARGA_LOCUS42969</name>
</gene>
<keyword evidence="2" id="KW-1185">Reference proteome</keyword>
<evidence type="ECO:0000313" key="2">
    <source>
        <dbReference type="Proteomes" id="UP000789901"/>
    </source>
</evidence>
<protein>
    <submittedName>
        <fullName evidence="1">11439_t:CDS:1</fullName>
    </submittedName>
</protein>
<dbReference type="EMBL" id="CAJVQB010133993">
    <property type="protein sequence ID" value="CAG8854148.1"/>
    <property type="molecule type" value="Genomic_DNA"/>
</dbReference>
<dbReference type="Proteomes" id="UP000789901">
    <property type="component" value="Unassembled WGS sequence"/>
</dbReference>
<organism evidence="1 2">
    <name type="scientific">Gigaspora margarita</name>
    <dbReference type="NCBI Taxonomy" id="4874"/>
    <lineage>
        <taxon>Eukaryota</taxon>
        <taxon>Fungi</taxon>
        <taxon>Fungi incertae sedis</taxon>
        <taxon>Mucoromycota</taxon>
        <taxon>Glomeromycotina</taxon>
        <taxon>Glomeromycetes</taxon>
        <taxon>Diversisporales</taxon>
        <taxon>Gigasporaceae</taxon>
        <taxon>Gigaspora</taxon>
    </lineage>
</organism>
<accession>A0ABN7XFS7</accession>
<sequence>LSKPLEICNRIHKSSKEYGSIQLNEVINKTNEIERDIKLISKKSEKIATIRISLTAIRLKVEPHSISKIMKLFIRNLYSGPTSAICSSFEAASLT</sequence>
<feature type="non-terminal residue" evidence="1">
    <location>
        <position position="95"/>
    </location>
</feature>